<dbReference type="InterPro" id="IPR015943">
    <property type="entry name" value="WD40/YVTN_repeat-like_dom_sf"/>
</dbReference>
<sequence length="396" mass="42359">MTESHNFIVGTFNTPHLYTLSFVAPSTLSIVAKHPAVGSHSWLHLNESKTNLYATAWTEPPSVVAYTISDAAGRSVKQISLAPTATRSGYVTATSTALYSAGGPSGEVFSLDSETGEIISPLDHINGHANGVNGTKSAILPLQKLNFLDGQEGNTANGVLDFGGLRHGAHSADLSPDNKALYVADIGRNCIWTYAVSEDGSLTLGEKHISPRKDDGPRHVWPHPTGKHVYCLQEHTSIVDVFETSQGGTILKHVQGVKIIPAEMSPKLFWADEVRTSFSSGSQPKYMYASTRGLEAETKGYLAVFALTEEGLVDEKQGDKGLLDMWQTPTSGGWANAVQPGPTVDGMEYLALTDSEEGLVMVCSWDGQTIRECARVKLQGGTEGKVEGAATAVWLS</sequence>
<proteinExistence type="inferred from homology"/>
<keyword evidence="3" id="KW-1185">Reference proteome</keyword>
<dbReference type="HOGENOM" id="CLU_052062_0_0_1"/>
<dbReference type="Gene3D" id="2.130.10.10">
    <property type="entry name" value="YVTN repeat-like/Quinoprotein amine dehydrogenase"/>
    <property type="match status" value="1"/>
</dbReference>
<dbReference type="InterPro" id="IPR019405">
    <property type="entry name" value="Lactonase_7-beta_prop"/>
</dbReference>
<dbReference type="SUPFAM" id="SSF75011">
    <property type="entry name" value="3-carboxy-cis,cis-mucoante lactonizing enzyme"/>
    <property type="match status" value="1"/>
</dbReference>
<dbReference type="OrthoDB" id="1715191at2759"/>
<dbReference type="GO" id="GO:0017057">
    <property type="term" value="F:6-phosphogluconolactonase activity"/>
    <property type="evidence" value="ECO:0007669"/>
    <property type="project" value="TreeGrafter"/>
</dbReference>
<evidence type="ECO:0000313" key="3">
    <source>
        <dbReference type="Proteomes" id="UP000030752"/>
    </source>
</evidence>
<dbReference type="AlphaFoldDB" id="W2SG27"/>
<evidence type="ECO:0008006" key="4">
    <source>
        <dbReference type="Google" id="ProtNLM"/>
    </source>
</evidence>
<accession>W2SG27</accession>
<dbReference type="RefSeq" id="XP_008711660.1">
    <property type="nucleotide sequence ID" value="XM_008713438.1"/>
</dbReference>
<dbReference type="PANTHER" id="PTHR30344:SF4">
    <property type="entry name" value="CYCLASE, PUTATIVE (AFU_ORTHOLOGUE AFUA_6G11580)-RELATED"/>
    <property type="match status" value="1"/>
</dbReference>
<dbReference type="Pfam" id="PF10282">
    <property type="entry name" value="Lactonase"/>
    <property type="match status" value="1"/>
</dbReference>
<dbReference type="VEuPathDB" id="FungiDB:HMPREF1541_01137"/>
<dbReference type="STRING" id="1220924.W2SG27"/>
<dbReference type="GeneID" id="19968476"/>
<comment type="similarity">
    <text evidence="1">Belongs to the cycloisomerase 2 family.</text>
</comment>
<name>W2SG27_CYPE1</name>
<protein>
    <recommendedName>
        <fullName evidence="4">Muconate cycloisomerase 1</fullName>
    </recommendedName>
</protein>
<evidence type="ECO:0000256" key="1">
    <source>
        <dbReference type="ARBA" id="ARBA00005564"/>
    </source>
</evidence>
<evidence type="ECO:0000313" key="2">
    <source>
        <dbReference type="EMBL" id="ETN46948.1"/>
    </source>
</evidence>
<dbReference type="eggNOG" id="ENOG502QVHY">
    <property type="taxonomic scope" value="Eukaryota"/>
</dbReference>
<dbReference type="InParanoid" id="W2SG27"/>
<dbReference type="Proteomes" id="UP000030752">
    <property type="component" value="Unassembled WGS sequence"/>
</dbReference>
<reference evidence="2 3" key="1">
    <citation type="submission" date="2013-03" db="EMBL/GenBank/DDBJ databases">
        <title>The Genome Sequence of Phialophora europaea CBS 101466.</title>
        <authorList>
            <consortium name="The Broad Institute Genomics Platform"/>
            <person name="Cuomo C."/>
            <person name="de Hoog S."/>
            <person name="Gorbushina A."/>
            <person name="Walker B."/>
            <person name="Young S.K."/>
            <person name="Zeng Q."/>
            <person name="Gargeya S."/>
            <person name="Fitzgerald M."/>
            <person name="Haas B."/>
            <person name="Abouelleil A."/>
            <person name="Allen A.W."/>
            <person name="Alvarado L."/>
            <person name="Arachchi H.M."/>
            <person name="Berlin A.M."/>
            <person name="Chapman S.B."/>
            <person name="Gainer-Dewar J."/>
            <person name="Goldberg J."/>
            <person name="Griggs A."/>
            <person name="Gujja S."/>
            <person name="Hansen M."/>
            <person name="Howarth C."/>
            <person name="Imamovic A."/>
            <person name="Ireland A."/>
            <person name="Larimer J."/>
            <person name="McCowan C."/>
            <person name="Murphy C."/>
            <person name="Pearson M."/>
            <person name="Poon T.W."/>
            <person name="Priest M."/>
            <person name="Roberts A."/>
            <person name="Saif S."/>
            <person name="Shea T."/>
            <person name="Sisk P."/>
            <person name="Sykes S."/>
            <person name="Wortman J."/>
            <person name="Nusbaum C."/>
            <person name="Birren B."/>
        </authorList>
    </citation>
    <scope>NUCLEOTIDE SEQUENCE [LARGE SCALE GENOMIC DNA]</scope>
    <source>
        <strain evidence="2 3">CBS 101466</strain>
    </source>
</reference>
<gene>
    <name evidence="2" type="ORF">HMPREF1541_01137</name>
</gene>
<organism evidence="2 3">
    <name type="scientific">Cyphellophora europaea (strain CBS 101466)</name>
    <name type="common">Phialophora europaea</name>
    <dbReference type="NCBI Taxonomy" id="1220924"/>
    <lineage>
        <taxon>Eukaryota</taxon>
        <taxon>Fungi</taxon>
        <taxon>Dikarya</taxon>
        <taxon>Ascomycota</taxon>
        <taxon>Pezizomycotina</taxon>
        <taxon>Eurotiomycetes</taxon>
        <taxon>Chaetothyriomycetidae</taxon>
        <taxon>Chaetothyriales</taxon>
        <taxon>Cyphellophoraceae</taxon>
        <taxon>Cyphellophora</taxon>
    </lineage>
</organism>
<dbReference type="EMBL" id="KB822711">
    <property type="protein sequence ID" value="ETN46948.1"/>
    <property type="molecule type" value="Genomic_DNA"/>
</dbReference>
<dbReference type="PANTHER" id="PTHR30344">
    <property type="entry name" value="6-PHOSPHOGLUCONOLACTONASE-RELATED"/>
    <property type="match status" value="1"/>
</dbReference>
<dbReference type="InterPro" id="IPR050282">
    <property type="entry name" value="Cycloisomerase_2"/>
</dbReference>